<organism evidence="2 3">
    <name type="scientific">Paenibacillus herberti</name>
    <dbReference type="NCBI Taxonomy" id="1619309"/>
    <lineage>
        <taxon>Bacteria</taxon>
        <taxon>Bacillati</taxon>
        <taxon>Bacillota</taxon>
        <taxon>Bacilli</taxon>
        <taxon>Bacillales</taxon>
        <taxon>Paenibacillaceae</taxon>
        <taxon>Paenibacillus</taxon>
    </lineage>
</organism>
<evidence type="ECO:0000313" key="3">
    <source>
        <dbReference type="Proteomes" id="UP000215145"/>
    </source>
</evidence>
<name>A0A229NWZ8_9BACL</name>
<accession>A0A229NWZ8</accession>
<dbReference type="AlphaFoldDB" id="A0A229NWZ8"/>
<gene>
    <name evidence="2" type="ORF">CGZ75_16090</name>
</gene>
<reference evidence="2 3" key="1">
    <citation type="submission" date="2017-07" db="EMBL/GenBank/DDBJ databases">
        <title>Paenibacillus herberti R33 genome sequencing and assembly.</title>
        <authorList>
            <person name="Su W."/>
        </authorList>
    </citation>
    <scope>NUCLEOTIDE SEQUENCE [LARGE SCALE GENOMIC DNA]</scope>
    <source>
        <strain evidence="2 3">R33</strain>
    </source>
</reference>
<keyword evidence="3" id="KW-1185">Reference proteome</keyword>
<feature type="region of interest" description="Disordered" evidence="1">
    <location>
        <begin position="64"/>
        <end position="83"/>
    </location>
</feature>
<sequence length="83" mass="9665">MFTLVKNAQEKYPNKNRMIYMDIEGHKNKDGGFDHDLFELQKDFILGFLMQFISEVSMPLGRFKNENQKNDVPDGLNIVPAKD</sequence>
<proteinExistence type="predicted"/>
<protein>
    <submittedName>
        <fullName evidence="2">Uncharacterized protein</fullName>
    </submittedName>
</protein>
<dbReference type="Proteomes" id="UP000215145">
    <property type="component" value="Unassembled WGS sequence"/>
</dbReference>
<comment type="caution">
    <text evidence="2">The sequence shown here is derived from an EMBL/GenBank/DDBJ whole genome shotgun (WGS) entry which is preliminary data.</text>
</comment>
<evidence type="ECO:0000313" key="2">
    <source>
        <dbReference type="EMBL" id="OXM14462.1"/>
    </source>
</evidence>
<evidence type="ECO:0000256" key="1">
    <source>
        <dbReference type="SAM" id="MobiDB-lite"/>
    </source>
</evidence>
<dbReference type="EMBL" id="NMUQ01000002">
    <property type="protein sequence ID" value="OXM14462.1"/>
    <property type="molecule type" value="Genomic_DNA"/>
</dbReference>